<evidence type="ECO:0000313" key="2">
    <source>
        <dbReference type="EMBL" id="MCM2372586.1"/>
    </source>
</evidence>
<accession>A0ABT0U6S2</accession>
<reference evidence="2 3" key="1">
    <citation type="journal article" date="2022" name="Syst. Appl. Microbiol.">
        <title>Rhodopirellula aestuarii sp. nov., a novel member of the genus Rhodopirellula isolated from brackish sediments collected in the Tagus River estuary, Portugal.</title>
        <authorList>
            <person name="Vitorino I.R."/>
            <person name="Klimek D."/>
            <person name="Calusinska M."/>
            <person name="Lobo-da-Cunha A."/>
            <person name="Vasconcelos V."/>
            <person name="Lage O.M."/>
        </authorList>
    </citation>
    <scope>NUCLEOTIDE SEQUENCE [LARGE SCALE GENOMIC DNA]</scope>
    <source>
        <strain evidence="2 3">ICT_H3.1</strain>
    </source>
</reference>
<dbReference type="Gene3D" id="2.60.120.560">
    <property type="entry name" value="Exo-inulinase, domain 1"/>
    <property type="match status" value="1"/>
</dbReference>
<dbReference type="EMBL" id="JAMQBK010000048">
    <property type="protein sequence ID" value="MCM2372586.1"/>
    <property type="molecule type" value="Genomic_DNA"/>
</dbReference>
<feature type="region of interest" description="Disordered" evidence="1">
    <location>
        <begin position="253"/>
        <end position="275"/>
    </location>
</feature>
<evidence type="ECO:0000256" key="1">
    <source>
        <dbReference type="SAM" id="MobiDB-lite"/>
    </source>
</evidence>
<name>A0ABT0U6S2_9BACT</name>
<proteinExistence type="predicted"/>
<sequence length="275" mass="30425">MNFTVHAQSILANEPNSTIRRPRAFALMTTACLLAVSFVVSANPAICQDSNAESSSVSSQKAPIDKSADRFTPMKGKWKAASFGGDGPIDITKTDDGGELIEMFVGDPLTGIRWEGDFPKENYEIRFEARRLEGFDFFAAITFPVGDQHCSFVLGGWGGGMVGISSIDGNDASSNETTQYKDFETDQWYKIRVRVDEMNVTCWLDDEEYATVPRGEHTLSIRIEMDPCLPLGIANFMTRSELRKIEMRKLNDDATSSELVPHQSNNAPAKSEVSE</sequence>
<protein>
    <submittedName>
        <fullName evidence="2">DUF1080 domain-containing protein</fullName>
    </submittedName>
</protein>
<comment type="caution">
    <text evidence="2">The sequence shown here is derived from an EMBL/GenBank/DDBJ whole genome shotgun (WGS) entry which is preliminary data.</text>
</comment>
<organism evidence="2 3">
    <name type="scientific">Aporhodopirellula aestuarii</name>
    <dbReference type="NCBI Taxonomy" id="2950107"/>
    <lineage>
        <taxon>Bacteria</taxon>
        <taxon>Pseudomonadati</taxon>
        <taxon>Planctomycetota</taxon>
        <taxon>Planctomycetia</taxon>
        <taxon>Pirellulales</taxon>
        <taxon>Pirellulaceae</taxon>
        <taxon>Aporhodopirellula</taxon>
    </lineage>
</organism>
<dbReference type="Proteomes" id="UP001202961">
    <property type="component" value="Unassembled WGS sequence"/>
</dbReference>
<gene>
    <name evidence="2" type="ORF">NB063_18400</name>
</gene>
<dbReference type="RefSeq" id="WP_250930221.1">
    <property type="nucleotide sequence ID" value="NZ_JAMQBK010000048.1"/>
</dbReference>
<evidence type="ECO:0000313" key="3">
    <source>
        <dbReference type="Proteomes" id="UP001202961"/>
    </source>
</evidence>
<keyword evidence="3" id="KW-1185">Reference proteome</keyword>
<feature type="compositionally biased region" description="Polar residues" evidence="1">
    <location>
        <begin position="253"/>
        <end position="268"/>
    </location>
</feature>